<name>A0ACB8ZTB7_CICIN</name>
<gene>
    <name evidence="1" type="ORF">L2E82_45364</name>
</gene>
<reference evidence="1 2" key="2">
    <citation type="journal article" date="2022" name="Mol. Ecol. Resour.">
        <title>The genomes of chicory, endive, great burdock and yacon provide insights into Asteraceae paleo-polyploidization history and plant inulin production.</title>
        <authorList>
            <person name="Fan W."/>
            <person name="Wang S."/>
            <person name="Wang H."/>
            <person name="Wang A."/>
            <person name="Jiang F."/>
            <person name="Liu H."/>
            <person name="Zhao H."/>
            <person name="Xu D."/>
            <person name="Zhang Y."/>
        </authorList>
    </citation>
    <scope>NUCLEOTIDE SEQUENCE [LARGE SCALE GENOMIC DNA]</scope>
    <source>
        <strain evidence="2">cv. Punajuju</strain>
        <tissue evidence="1">Leaves</tissue>
    </source>
</reference>
<dbReference type="Proteomes" id="UP001055811">
    <property type="component" value="Linkage Group LG08"/>
</dbReference>
<accession>A0ACB8ZTB7</accession>
<evidence type="ECO:0000313" key="1">
    <source>
        <dbReference type="EMBL" id="KAI3700726.1"/>
    </source>
</evidence>
<reference evidence="2" key="1">
    <citation type="journal article" date="2022" name="Mol. Ecol. Resour.">
        <title>The genomes of chicory, endive, great burdock and yacon provide insights into Asteraceae palaeo-polyploidization history and plant inulin production.</title>
        <authorList>
            <person name="Fan W."/>
            <person name="Wang S."/>
            <person name="Wang H."/>
            <person name="Wang A."/>
            <person name="Jiang F."/>
            <person name="Liu H."/>
            <person name="Zhao H."/>
            <person name="Xu D."/>
            <person name="Zhang Y."/>
        </authorList>
    </citation>
    <scope>NUCLEOTIDE SEQUENCE [LARGE SCALE GENOMIC DNA]</scope>
    <source>
        <strain evidence="2">cv. Punajuju</strain>
    </source>
</reference>
<comment type="caution">
    <text evidence="1">The sequence shown here is derived from an EMBL/GenBank/DDBJ whole genome shotgun (WGS) entry which is preliminary data.</text>
</comment>
<evidence type="ECO:0000313" key="2">
    <source>
        <dbReference type="Proteomes" id="UP001055811"/>
    </source>
</evidence>
<organism evidence="1 2">
    <name type="scientific">Cichorium intybus</name>
    <name type="common">Chicory</name>
    <dbReference type="NCBI Taxonomy" id="13427"/>
    <lineage>
        <taxon>Eukaryota</taxon>
        <taxon>Viridiplantae</taxon>
        <taxon>Streptophyta</taxon>
        <taxon>Embryophyta</taxon>
        <taxon>Tracheophyta</taxon>
        <taxon>Spermatophyta</taxon>
        <taxon>Magnoliopsida</taxon>
        <taxon>eudicotyledons</taxon>
        <taxon>Gunneridae</taxon>
        <taxon>Pentapetalae</taxon>
        <taxon>asterids</taxon>
        <taxon>campanulids</taxon>
        <taxon>Asterales</taxon>
        <taxon>Asteraceae</taxon>
        <taxon>Cichorioideae</taxon>
        <taxon>Cichorieae</taxon>
        <taxon>Cichoriinae</taxon>
        <taxon>Cichorium</taxon>
    </lineage>
</organism>
<proteinExistence type="predicted"/>
<sequence length="115" mass="12884">MAATTASVLSAYDRPTELKAFDETKSGVKGLMISNDKLRSVEHRVKANEKGPRVSVACFFGTSLSESEKVYGPMKELLSDENPARYRETTVQDYIRYSYSKGLEAGFTRLLHLKL</sequence>
<keyword evidence="2" id="KW-1185">Reference proteome</keyword>
<protein>
    <submittedName>
        <fullName evidence="1">Uncharacterized protein</fullName>
    </submittedName>
</protein>
<dbReference type="EMBL" id="CM042016">
    <property type="protein sequence ID" value="KAI3700726.1"/>
    <property type="molecule type" value="Genomic_DNA"/>
</dbReference>